<evidence type="ECO:0000259" key="6">
    <source>
        <dbReference type="Pfam" id="PF03159"/>
    </source>
</evidence>
<feature type="region of interest" description="Disordered" evidence="5">
    <location>
        <begin position="1185"/>
        <end position="1221"/>
    </location>
</feature>
<dbReference type="InterPro" id="IPR041385">
    <property type="entry name" value="SH3_12"/>
</dbReference>
<keyword evidence="12" id="KW-1185">Reference proteome</keyword>
<evidence type="ECO:0000256" key="2">
    <source>
        <dbReference type="ARBA" id="ARBA00022801"/>
    </source>
</evidence>
<dbReference type="GO" id="GO:0003723">
    <property type="term" value="F:RNA binding"/>
    <property type="evidence" value="ECO:0007669"/>
    <property type="project" value="TreeGrafter"/>
</dbReference>
<dbReference type="InterPro" id="IPR016494">
    <property type="entry name" value="5_3_exoribonuclease_1"/>
</dbReference>
<evidence type="ECO:0000259" key="10">
    <source>
        <dbReference type="Pfam" id="PF18334"/>
    </source>
</evidence>
<evidence type="ECO:0000313" key="12">
    <source>
        <dbReference type="Proteomes" id="UP000283509"/>
    </source>
</evidence>
<organism evidence="11 12">
    <name type="scientific">Penaeus vannamei</name>
    <name type="common">Whiteleg shrimp</name>
    <name type="synonym">Litopenaeus vannamei</name>
    <dbReference type="NCBI Taxonomy" id="6689"/>
    <lineage>
        <taxon>Eukaryota</taxon>
        <taxon>Metazoa</taxon>
        <taxon>Ecdysozoa</taxon>
        <taxon>Arthropoda</taxon>
        <taxon>Crustacea</taxon>
        <taxon>Multicrustacea</taxon>
        <taxon>Malacostraca</taxon>
        <taxon>Eumalacostraca</taxon>
        <taxon>Eucarida</taxon>
        <taxon>Decapoda</taxon>
        <taxon>Dendrobranchiata</taxon>
        <taxon>Penaeoidea</taxon>
        <taxon>Penaeidae</taxon>
        <taxon>Penaeus</taxon>
    </lineage>
</organism>
<dbReference type="OrthoDB" id="372487at2759"/>
<feature type="domain" description="Exoribonuclease Xrn1 D2/D3" evidence="10">
    <location>
        <begin position="850"/>
        <end position="1079"/>
    </location>
</feature>
<dbReference type="Pfam" id="PF03159">
    <property type="entry name" value="XRN_N"/>
    <property type="match status" value="1"/>
</dbReference>
<evidence type="ECO:0000313" key="11">
    <source>
        <dbReference type="EMBL" id="ROT83050.1"/>
    </source>
</evidence>
<dbReference type="PANTHER" id="PTHR12341:SF7">
    <property type="entry name" value="5'-3' EXORIBONUCLEASE 1"/>
    <property type="match status" value="1"/>
</dbReference>
<dbReference type="GO" id="GO:0000956">
    <property type="term" value="P:nuclear-transcribed mRNA catabolic process"/>
    <property type="evidence" value="ECO:0007669"/>
    <property type="project" value="InterPro"/>
</dbReference>
<dbReference type="Pfam" id="PF18334">
    <property type="entry name" value="XRN1_D2_D3"/>
    <property type="match status" value="1"/>
</dbReference>
<proteinExistence type="inferred from homology"/>
<gene>
    <name evidence="11" type="ORF">C7M84_023778</name>
</gene>
<dbReference type="Pfam" id="PF17846">
    <property type="entry name" value="XRN_M"/>
    <property type="match status" value="1"/>
</dbReference>
<feature type="domain" description="Xrn1 N-terminal" evidence="6">
    <location>
        <begin position="1"/>
        <end position="227"/>
    </location>
</feature>
<comment type="similarity">
    <text evidence="4">Belongs to the 5'-3' exonuclease family.</text>
</comment>
<dbReference type="Gene3D" id="3.40.50.12390">
    <property type="match status" value="2"/>
</dbReference>
<dbReference type="PIRSF" id="PIRSF006743">
    <property type="entry name" value="Exonuclease_Xnr1"/>
    <property type="match status" value="1"/>
</dbReference>
<dbReference type="AlphaFoldDB" id="A0A3R7MJ20"/>
<dbReference type="InterPro" id="IPR004859">
    <property type="entry name" value="Xrn1_N"/>
</dbReference>
<dbReference type="InterPro" id="IPR041106">
    <property type="entry name" value="XRN1_D2_D3"/>
</dbReference>
<dbReference type="InterPro" id="IPR047007">
    <property type="entry name" value="XRN1_D1_sf"/>
</dbReference>
<accession>A0A3R7MJ20</accession>
<dbReference type="InterPro" id="IPR041412">
    <property type="entry name" value="Xrn1_helical"/>
</dbReference>
<dbReference type="GO" id="GO:0016075">
    <property type="term" value="P:rRNA catabolic process"/>
    <property type="evidence" value="ECO:0007669"/>
    <property type="project" value="TreeGrafter"/>
</dbReference>
<dbReference type="EMBL" id="QCYY01000746">
    <property type="protein sequence ID" value="ROT83050.1"/>
    <property type="molecule type" value="Genomic_DNA"/>
</dbReference>
<dbReference type="FunFam" id="3.40.50.12390:FF:000002">
    <property type="entry name" value="5'-3' exoribonuclease 1"/>
    <property type="match status" value="1"/>
</dbReference>
<dbReference type="GO" id="GO:0005634">
    <property type="term" value="C:nucleus"/>
    <property type="evidence" value="ECO:0007669"/>
    <property type="project" value="TreeGrafter"/>
</dbReference>
<dbReference type="Pfam" id="PF18332">
    <property type="entry name" value="XRN1_D1"/>
    <property type="match status" value="1"/>
</dbReference>
<evidence type="ECO:0000256" key="1">
    <source>
        <dbReference type="ARBA" id="ARBA00022722"/>
    </source>
</evidence>
<feature type="domain" description="Xrn1 helical" evidence="7">
    <location>
        <begin position="273"/>
        <end position="611"/>
    </location>
</feature>
<evidence type="ECO:0000256" key="3">
    <source>
        <dbReference type="ARBA" id="ARBA00022839"/>
    </source>
</evidence>
<reference evidence="11 12" key="1">
    <citation type="submission" date="2018-04" db="EMBL/GenBank/DDBJ databases">
        <authorList>
            <person name="Zhang X."/>
            <person name="Yuan J."/>
            <person name="Li F."/>
            <person name="Xiang J."/>
        </authorList>
    </citation>
    <scope>NUCLEOTIDE SEQUENCE [LARGE SCALE GENOMIC DNA]</scope>
    <source>
        <tissue evidence="11">Muscle</tissue>
    </source>
</reference>
<dbReference type="InterPro" id="IPR027073">
    <property type="entry name" value="5_3_exoribonuclease"/>
</dbReference>
<keyword evidence="3" id="KW-0269">Exonuclease</keyword>
<evidence type="ECO:0000259" key="8">
    <source>
        <dbReference type="Pfam" id="PF18129"/>
    </source>
</evidence>
<dbReference type="CDD" id="cd18673">
    <property type="entry name" value="PIN_XRN1-2-like"/>
    <property type="match status" value="1"/>
</dbReference>
<evidence type="ECO:0000256" key="4">
    <source>
        <dbReference type="ARBA" id="ARBA00038299"/>
    </source>
</evidence>
<dbReference type="Pfam" id="PF18129">
    <property type="entry name" value="SH3_12"/>
    <property type="match status" value="1"/>
</dbReference>
<dbReference type="InterPro" id="IPR040992">
    <property type="entry name" value="XRN1_D1"/>
</dbReference>
<dbReference type="InterPro" id="IPR047008">
    <property type="entry name" value="XRN1_SH3_sf"/>
</dbReference>
<feature type="domain" description="5'-3' exoribonuclease 1 D1" evidence="9">
    <location>
        <begin position="659"/>
        <end position="842"/>
    </location>
</feature>
<evidence type="ECO:0000259" key="9">
    <source>
        <dbReference type="Pfam" id="PF18332"/>
    </source>
</evidence>
<dbReference type="PANTHER" id="PTHR12341">
    <property type="entry name" value="5'-&gt;3' EXORIBONUCLEASE"/>
    <property type="match status" value="1"/>
</dbReference>
<keyword evidence="1" id="KW-0540">Nuclease</keyword>
<comment type="caution">
    <text evidence="11">The sequence shown here is derived from an EMBL/GenBank/DDBJ whole genome shotgun (WGS) entry which is preliminary data.</text>
</comment>
<dbReference type="Proteomes" id="UP000283509">
    <property type="component" value="Unassembled WGS sequence"/>
</dbReference>
<name>A0A3R7MJ20_PENVA</name>
<dbReference type="Gene3D" id="1.25.40.1050">
    <property type="match status" value="1"/>
</dbReference>
<feature type="non-terminal residue" evidence="11">
    <location>
        <position position="1261"/>
    </location>
</feature>
<dbReference type="Gene3D" id="2.30.30.750">
    <property type="match status" value="1"/>
</dbReference>
<protein>
    <submittedName>
        <fullName evidence="11">5'-3' exoribonuclease 1</fullName>
    </submittedName>
</protein>
<evidence type="ECO:0000259" key="7">
    <source>
        <dbReference type="Pfam" id="PF17846"/>
    </source>
</evidence>
<feature type="domain" description="5'-3' exoribonuclease 1 SH3-like" evidence="8">
    <location>
        <begin position="1107"/>
        <end position="1177"/>
    </location>
</feature>
<dbReference type="Gene3D" id="2.170.260.40">
    <property type="match status" value="1"/>
</dbReference>
<dbReference type="GO" id="GO:0004534">
    <property type="term" value="F:5'-3' RNA exonuclease activity"/>
    <property type="evidence" value="ECO:0007669"/>
    <property type="project" value="TreeGrafter"/>
</dbReference>
<reference evidence="11 12" key="2">
    <citation type="submission" date="2019-01" db="EMBL/GenBank/DDBJ databases">
        <title>The decoding of complex shrimp genome reveals the adaptation for benthos swimmer, frequently molting mechanism and breeding impact on genome.</title>
        <authorList>
            <person name="Sun Y."/>
            <person name="Gao Y."/>
            <person name="Yu Y."/>
        </authorList>
    </citation>
    <scope>NUCLEOTIDE SEQUENCE [LARGE SCALE GENOMIC DNA]</scope>
    <source>
        <tissue evidence="11">Muscle</tissue>
    </source>
</reference>
<dbReference type="STRING" id="6689.A0A3R7MJ20"/>
<evidence type="ECO:0000256" key="5">
    <source>
        <dbReference type="SAM" id="MobiDB-lite"/>
    </source>
</evidence>
<keyword evidence="2" id="KW-0378">Hydrolase</keyword>
<sequence>MGVPKFFKWISERYPSLSEVVKDYQIPDFDNLYLDMNGIIHICSHPNDNDPHFRMTEEKMFQDIFHYIEVLFRLVQPKEVFFMAVDGVAPRAKMNQQRSRRFRSAREAVECEKKARDRGEVLPSEERFDSNCITPGTEFMVRLDAQLQYFVTCKISQDKMWQNCKVIYSGHQTPGEGEHKIMEYIRYSKSQPNYNPNTRHCLYGLDADLIMLGLTSHEPHFSLLREEVRFGGKQDNSRTPTPEETTFHLLHLSLMREYINLEFYDLRDSLPFKYNLENIIDDWVLMGFLVGNDFIPHLPHLHINKEALPILYRTYKEVMPTLDGYLNNGGKLHLGRFEKFMKKLAEFDLEIFNDTNADLKYFDSKRSKGDKVFKGRHHRENNLEAFFGDDEGNEENGAFGALEEDALDNEEIRKKFERLGIQQDLMFEDDEDTDSEETIFDAEFRQHKREYYMNKLEFEHITPHDLREQAEGYVRGIQWILNYYYNGVCSWSWYYPHHYCPYISDIKDFSNMEINFEMGKPFQPFEQLLAVLPPISMKLLPTAYHDLMLSENSPLKKFYPETFRTDLNGKLQDWEAVVLIPFIDEEKLLSAMKPCNERLTKREKERNCHGPMYICTYTPDNLGEYKAPAYYPPVGVNHNKMELICREEWELPPERIYKGLCKGVILDAYFAGFPSLKHIDHTYHVAKEGVRVFMQASREESYILDVKSPTETPDLKDIADQLLGKVVFVSWPHLNEALVDAVSNSEEKYTLVKDGVQKTAVTDGIKEQYNLVKSSIATTYHDRWGIAIGSTHVIVYAKPMTGRKYVASPCGRMTLEKEWSNTIQPYAYQVVVKDMAVQDLGYRKQLTPQEYFPPRSKVFMLGQPHYGCMGEVIEIDPSQKGRIRVAMTVTTDPNLEVVKQKESQHVERYMTGSQAAHRAGIYHQLLARITGTVFLAPPVGDNPMAEMETRNKLNIGLNLKNNRRNEEVIGYTRKIQEQSERPVWLYSDKVIEAIREYQEKFPEVFEYMSRNSAQRDIFYQNEMFPENFKERVAELTTWLKSAAFAKAERQPCGTQALGETLSQMILEEVDKVSTIRAKAVKMQVRPHLLFKPNPYQGSTPPDRSVTYKMFDRVVNVREGHSVPLGAKGTVVGIQPASKEADIMYDILFDEAFNGGLTLRGPASAKKCYRLHWAAMINISHGSRIATTSQKPPENRWNHSLQQTWNQPSKPTGHSYQQNRQTNKNGQYYQERWQQDRTANIHQNLQPHLSQGARGRGGTTAM</sequence>